<proteinExistence type="predicted"/>
<protein>
    <submittedName>
        <fullName evidence="2">Uncharacterized protein</fullName>
    </submittedName>
</protein>
<name>A0A318RDC1_PROMR</name>
<organism evidence="2 3">
    <name type="scientific">Prochlorococcus marinus XMU1408</name>
    <dbReference type="NCBI Taxonomy" id="2213228"/>
    <lineage>
        <taxon>Bacteria</taxon>
        <taxon>Bacillati</taxon>
        <taxon>Cyanobacteriota</taxon>
        <taxon>Cyanophyceae</taxon>
        <taxon>Synechococcales</taxon>
        <taxon>Prochlorococcaceae</taxon>
        <taxon>Prochlorococcus</taxon>
    </lineage>
</organism>
<evidence type="ECO:0000313" key="3">
    <source>
        <dbReference type="Proteomes" id="UP000247807"/>
    </source>
</evidence>
<accession>A0A318RDC1</accession>
<dbReference type="OrthoDB" id="541313at2"/>
<dbReference type="RefSeq" id="WP_158467111.1">
    <property type="nucleotide sequence ID" value="NZ_QJUE01000005.1"/>
</dbReference>
<comment type="caution">
    <text evidence="2">The sequence shown here is derived from an EMBL/GenBank/DDBJ whole genome shotgun (WGS) entry which is preliminary data.</text>
</comment>
<evidence type="ECO:0000313" key="2">
    <source>
        <dbReference type="EMBL" id="PYE01282.1"/>
    </source>
</evidence>
<feature type="transmembrane region" description="Helical" evidence="1">
    <location>
        <begin position="33"/>
        <end position="53"/>
    </location>
</feature>
<keyword evidence="1" id="KW-0472">Membrane</keyword>
<dbReference type="AlphaFoldDB" id="A0A318RDC1"/>
<keyword evidence="1" id="KW-1133">Transmembrane helix</keyword>
<dbReference type="Proteomes" id="UP000247807">
    <property type="component" value="Unassembled WGS sequence"/>
</dbReference>
<reference evidence="2 3" key="1">
    <citation type="journal article" date="2018" name="Appl. Environ. Microbiol.">
        <title>Genome rearrangement shapes Prochlorococcus ecological adaptation.</title>
        <authorList>
            <person name="Yan W."/>
            <person name="Wei S."/>
            <person name="Wang Q."/>
            <person name="Xiao X."/>
            <person name="Zeng Q."/>
            <person name="Jiao N."/>
            <person name="Zhang R."/>
        </authorList>
    </citation>
    <scope>NUCLEOTIDE SEQUENCE [LARGE SCALE GENOMIC DNA]</scope>
    <source>
        <strain evidence="2 3">XMU1408</strain>
    </source>
</reference>
<gene>
    <name evidence="2" type="ORF">DNJ73_07680</name>
</gene>
<sequence length="64" mass="7172">MVFLSNPQVWHLPGTWSEQPIDGPYLGMTSGQLSWLAASLVVTLLIAFTFYILETSNSKRKRSS</sequence>
<keyword evidence="1" id="KW-0812">Transmembrane</keyword>
<dbReference type="EMBL" id="QJUE01000005">
    <property type="protein sequence ID" value="PYE01282.1"/>
    <property type="molecule type" value="Genomic_DNA"/>
</dbReference>
<evidence type="ECO:0000256" key="1">
    <source>
        <dbReference type="SAM" id="Phobius"/>
    </source>
</evidence>